<feature type="transmembrane region" description="Helical" evidence="8">
    <location>
        <begin position="121"/>
        <end position="138"/>
    </location>
</feature>
<dbReference type="EMBL" id="MIYZ01000012">
    <property type="protein sequence ID" value="OIR22583.1"/>
    <property type="molecule type" value="Genomic_DNA"/>
</dbReference>
<dbReference type="GO" id="GO:0005886">
    <property type="term" value="C:plasma membrane"/>
    <property type="evidence" value="ECO:0007669"/>
    <property type="project" value="UniProtKB-SubCell"/>
</dbReference>
<evidence type="ECO:0000256" key="5">
    <source>
        <dbReference type="ARBA" id="ARBA00022946"/>
    </source>
</evidence>
<dbReference type="PANTHER" id="PTHR43009:SF10">
    <property type="entry name" value="HOMOGENTISATE SOLANESYLTRANSFERASE, CHLOROPLASTIC"/>
    <property type="match status" value="1"/>
</dbReference>
<evidence type="ECO:0000313" key="10">
    <source>
        <dbReference type="EMBL" id="OIR22583.1"/>
    </source>
</evidence>
<keyword evidence="7 8" id="KW-0472">Membrane</keyword>
<keyword evidence="4 8" id="KW-0812">Transmembrane</keyword>
<dbReference type="Proteomes" id="UP000183615">
    <property type="component" value="Unassembled WGS sequence"/>
</dbReference>
<dbReference type="EMBL" id="MIYZ01000039">
    <property type="protein sequence ID" value="OIR21579.1"/>
    <property type="molecule type" value="Genomic_DNA"/>
</dbReference>
<feature type="transmembrane region" description="Helical" evidence="8">
    <location>
        <begin position="94"/>
        <end position="115"/>
    </location>
</feature>
<dbReference type="InterPro" id="IPR000537">
    <property type="entry name" value="UbiA_prenyltransferase"/>
</dbReference>
<evidence type="ECO:0000256" key="7">
    <source>
        <dbReference type="ARBA" id="ARBA00023136"/>
    </source>
</evidence>
<dbReference type="PANTHER" id="PTHR43009">
    <property type="entry name" value="HOMOGENTISATE SOLANESYLTRANSFERASE, CHLOROPLASTIC"/>
    <property type="match status" value="1"/>
</dbReference>
<protein>
    <recommendedName>
        <fullName evidence="12">Prenyltransferase</fullName>
    </recommendedName>
</protein>
<dbReference type="InterPro" id="IPR044878">
    <property type="entry name" value="UbiA_sf"/>
</dbReference>
<feature type="transmembrane region" description="Helical" evidence="8">
    <location>
        <begin position="222"/>
        <end position="243"/>
    </location>
</feature>
<evidence type="ECO:0000256" key="1">
    <source>
        <dbReference type="ARBA" id="ARBA00004651"/>
    </source>
</evidence>
<keyword evidence="5" id="KW-0809">Transit peptide</keyword>
<comment type="similarity">
    <text evidence="2">Belongs to the UbiA prenyltransferase family.</text>
</comment>
<gene>
    <name evidence="10" type="ORF">BET99_00955</name>
    <name evidence="9" type="ORF">BET99_01765</name>
</gene>
<evidence type="ECO:0000256" key="6">
    <source>
        <dbReference type="ARBA" id="ARBA00022989"/>
    </source>
</evidence>
<evidence type="ECO:0000313" key="9">
    <source>
        <dbReference type="EMBL" id="OIR21579.1"/>
    </source>
</evidence>
<dbReference type="Gene3D" id="1.10.357.140">
    <property type="entry name" value="UbiA prenyltransferase"/>
    <property type="match status" value="1"/>
</dbReference>
<evidence type="ECO:0000256" key="3">
    <source>
        <dbReference type="ARBA" id="ARBA00022679"/>
    </source>
</evidence>
<sequence length="308" mass="35932">MSDQIFSRLISNKLFPQLTWLRFFGFEFWMVGFTPFFIGYVVGAKELFGFDLFYGFLIIAFLTSSTFILNHIYDLELDKQNPRKEFSLLVRDTITLKQAWLLFWFFQITCLLLSFRFNSDFLLCIIGLTIISFVYNAPPFRFKTRPGLDLLSNGISLGFLIPLSAWSINEPILEFPRLYLFATFCYLMALYCPTMAVDVEFDKKFGIQTFATKFGASNTMKLSWTFTILGVFTLLYSGIYEIFPWNYKLLIWTGWLLILEIIVHYIYLPIYSQPSYHTVAKGSIILATLEAVATFFFFIIFLDLYSIG</sequence>
<evidence type="ECO:0008006" key="12">
    <source>
        <dbReference type="Google" id="ProtNLM"/>
    </source>
</evidence>
<feature type="transmembrane region" description="Helical" evidence="8">
    <location>
        <begin position="180"/>
        <end position="201"/>
    </location>
</feature>
<reference evidence="9 11" key="1">
    <citation type="submission" date="2016-08" db="EMBL/GenBank/DDBJ databases">
        <title>New Insights into Marine Group III Euryarchaeota, from dark to light.</title>
        <authorList>
            <person name="Haro-Moreno J.M."/>
            <person name="Rodriguez-Valera F."/>
            <person name="Lopez-Garcia P."/>
            <person name="Moreira D."/>
            <person name="Martin-Cuadrado A.B."/>
        </authorList>
    </citation>
    <scope>NUCLEOTIDE SEQUENCE [LARGE SCALE GENOMIC DNA]</scope>
    <source>
        <strain evidence="9">CG-Epi2</strain>
    </source>
</reference>
<organism evidence="9 11">
    <name type="scientific">Marine Group III euryarchaeote CG-Epi2</name>
    <dbReference type="NCBI Taxonomy" id="1888996"/>
    <lineage>
        <taxon>Archaea</taxon>
        <taxon>Methanobacteriati</taxon>
        <taxon>Thermoplasmatota</taxon>
        <taxon>Thermoplasmata</taxon>
        <taxon>Candidatus Thermoprofundales</taxon>
    </lineage>
</organism>
<comment type="caution">
    <text evidence="9">The sequence shown here is derived from an EMBL/GenBank/DDBJ whole genome shotgun (WGS) entry which is preliminary data.</text>
</comment>
<feature type="transmembrane region" description="Helical" evidence="8">
    <location>
        <begin position="52"/>
        <end position="73"/>
    </location>
</feature>
<dbReference type="AlphaFoldDB" id="A0A1J5TN50"/>
<comment type="subcellular location">
    <subcellularLocation>
        <location evidence="1">Cell membrane</location>
        <topology evidence="1">Multi-pass membrane protein</topology>
    </subcellularLocation>
</comment>
<proteinExistence type="inferred from homology"/>
<accession>A0A1J5TN50</accession>
<dbReference type="Pfam" id="PF01040">
    <property type="entry name" value="UbiA"/>
    <property type="match status" value="1"/>
</dbReference>
<evidence type="ECO:0000313" key="11">
    <source>
        <dbReference type="Proteomes" id="UP000183615"/>
    </source>
</evidence>
<feature type="transmembrane region" description="Helical" evidence="8">
    <location>
        <begin position="150"/>
        <end position="168"/>
    </location>
</feature>
<dbReference type="GO" id="GO:0016765">
    <property type="term" value="F:transferase activity, transferring alkyl or aryl (other than methyl) groups"/>
    <property type="evidence" value="ECO:0007669"/>
    <property type="project" value="InterPro"/>
</dbReference>
<evidence type="ECO:0000256" key="4">
    <source>
        <dbReference type="ARBA" id="ARBA00022692"/>
    </source>
</evidence>
<name>A0A1J5TN50_9ARCH</name>
<feature type="transmembrane region" description="Helical" evidence="8">
    <location>
        <begin position="20"/>
        <end position="40"/>
    </location>
</feature>
<evidence type="ECO:0000256" key="8">
    <source>
        <dbReference type="SAM" id="Phobius"/>
    </source>
</evidence>
<keyword evidence="6 8" id="KW-1133">Transmembrane helix</keyword>
<feature type="transmembrane region" description="Helical" evidence="8">
    <location>
        <begin position="282"/>
        <end position="302"/>
    </location>
</feature>
<feature type="transmembrane region" description="Helical" evidence="8">
    <location>
        <begin position="249"/>
        <end position="270"/>
    </location>
</feature>
<keyword evidence="3" id="KW-0808">Transferase</keyword>
<evidence type="ECO:0000256" key="2">
    <source>
        <dbReference type="ARBA" id="ARBA00005985"/>
    </source>
</evidence>